<dbReference type="Pfam" id="PF20253">
    <property type="entry name" value="DUF6604"/>
    <property type="match status" value="1"/>
</dbReference>
<protein>
    <recommendedName>
        <fullName evidence="1">DUF6604 domain-containing protein</fullName>
    </recommendedName>
</protein>
<evidence type="ECO:0000313" key="3">
    <source>
        <dbReference type="Proteomes" id="UP001056384"/>
    </source>
</evidence>
<name>A0A9Q9ASH0_9PEZI</name>
<accession>A0A9Q9ASH0</accession>
<reference evidence="2" key="1">
    <citation type="submission" date="2022-06" db="EMBL/GenBank/DDBJ databases">
        <title>Complete genome sequences of two strains of the flax pathogen Septoria linicola.</title>
        <authorList>
            <person name="Lapalu N."/>
            <person name="Simon A."/>
            <person name="Demenou B."/>
            <person name="Paumier D."/>
            <person name="Guillot M.-P."/>
            <person name="Gout L."/>
            <person name="Valade R."/>
        </authorList>
    </citation>
    <scope>NUCLEOTIDE SEQUENCE</scope>
    <source>
        <strain evidence="2">SE15195</strain>
    </source>
</reference>
<dbReference type="InterPro" id="IPR046539">
    <property type="entry name" value="DUF6604"/>
</dbReference>
<dbReference type="PANTHER" id="PTHR38795:SF1">
    <property type="entry name" value="DUF6604 DOMAIN-CONTAINING PROTEIN"/>
    <property type="match status" value="1"/>
</dbReference>
<dbReference type="Proteomes" id="UP001056384">
    <property type="component" value="Chromosome 6"/>
</dbReference>
<evidence type="ECO:0000313" key="2">
    <source>
        <dbReference type="EMBL" id="USW54604.1"/>
    </source>
</evidence>
<feature type="domain" description="DUF6604" evidence="1">
    <location>
        <begin position="16"/>
        <end position="260"/>
    </location>
</feature>
<keyword evidence="3" id="KW-1185">Reference proteome</keyword>
<dbReference type="PANTHER" id="PTHR38795">
    <property type="entry name" value="DUF6604 DOMAIN-CONTAINING PROTEIN"/>
    <property type="match status" value="1"/>
</dbReference>
<proteinExistence type="predicted"/>
<dbReference type="EMBL" id="CP099423">
    <property type="protein sequence ID" value="USW54604.1"/>
    <property type="molecule type" value="Genomic_DNA"/>
</dbReference>
<gene>
    <name evidence="2" type="ORF">Slin15195_G079230</name>
</gene>
<evidence type="ECO:0000259" key="1">
    <source>
        <dbReference type="Pfam" id="PF20253"/>
    </source>
</evidence>
<sequence>MATTSDYSTIVGRHARYKAGQQIVVTWLANTAANYKDLATYFQYLTKTKPKTRQGAVRVATHELIGLADIIIKGDPPTNVPEDIFKVLQDVIAGRRATNVWYYSQPKQSDHDGHLFSIDALERVRDILQPGRSKISVGDKVTNKQKTKSTGLGNAIEQEVDSLSNVFACLDVHEPATEPLGSAAKTTPAAAKVTHGSELEDDQDQDIFALWCFLEDMNDIRQMIRELWADVRRGEVTTVVAGLTTELAVGMIHRSYDDFVATYPQFSHWTSIASFLGLQVYINNNVVYLLPAKRTNATTPANSQSNAADPLCTSATFLLRVYV</sequence>
<organism evidence="2 3">
    <name type="scientific">Septoria linicola</name>
    <dbReference type="NCBI Taxonomy" id="215465"/>
    <lineage>
        <taxon>Eukaryota</taxon>
        <taxon>Fungi</taxon>
        <taxon>Dikarya</taxon>
        <taxon>Ascomycota</taxon>
        <taxon>Pezizomycotina</taxon>
        <taxon>Dothideomycetes</taxon>
        <taxon>Dothideomycetidae</taxon>
        <taxon>Mycosphaerellales</taxon>
        <taxon>Mycosphaerellaceae</taxon>
        <taxon>Septoria</taxon>
    </lineage>
</organism>
<dbReference type="OrthoDB" id="3640263at2759"/>
<dbReference type="AlphaFoldDB" id="A0A9Q9ASH0"/>